<protein>
    <submittedName>
        <fullName evidence="1">Uncharacterized protein</fullName>
    </submittedName>
</protein>
<gene>
    <name evidence="1" type="ORF">V8G54_011486</name>
</gene>
<accession>A0AAQ3NP85</accession>
<keyword evidence="2" id="KW-1185">Reference proteome</keyword>
<evidence type="ECO:0000313" key="2">
    <source>
        <dbReference type="Proteomes" id="UP001374535"/>
    </source>
</evidence>
<reference evidence="1 2" key="1">
    <citation type="journal article" date="2023" name="Life. Sci Alliance">
        <title>Evolutionary insights into 3D genome organization and epigenetic landscape of Vigna mungo.</title>
        <authorList>
            <person name="Junaid A."/>
            <person name="Singh B."/>
            <person name="Bhatia S."/>
        </authorList>
    </citation>
    <scope>NUCLEOTIDE SEQUENCE [LARGE SCALE GENOMIC DNA]</scope>
    <source>
        <strain evidence="1">Urdbean</strain>
    </source>
</reference>
<proteinExistence type="predicted"/>
<sequence>MATCSLISTRFHSPSSSLFRSSTIKPTTTIHLSKTLHLHNPKLFILRLPSPKLTIPLLPKLSIPKPLLLLCTSLALSFTLLGPRVIVEVLRGDHKEKIPVILEPKPDES</sequence>
<name>A0AAQ3NP85_VIGMU</name>
<dbReference type="EMBL" id="CP144697">
    <property type="protein sequence ID" value="WVZ13920.1"/>
    <property type="molecule type" value="Genomic_DNA"/>
</dbReference>
<dbReference type="AlphaFoldDB" id="A0AAQ3NP85"/>
<evidence type="ECO:0000313" key="1">
    <source>
        <dbReference type="EMBL" id="WVZ13920.1"/>
    </source>
</evidence>
<organism evidence="1 2">
    <name type="scientific">Vigna mungo</name>
    <name type="common">Black gram</name>
    <name type="synonym">Phaseolus mungo</name>
    <dbReference type="NCBI Taxonomy" id="3915"/>
    <lineage>
        <taxon>Eukaryota</taxon>
        <taxon>Viridiplantae</taxon>
        <taxon>Streptophyta</taxon>
        <taxon>Embryophyta</taxon>
        <taxon>Tracheophyta</taxon>
        <taxon>Spermatophyta</taxon>
        <taxon>Magnoliopsida</taxon>
        <taxon>eudicotyledons</taxon>
        <taxon>Gunneridae</taxon>
        <taxon>Pentapetalae</taxon>
        <taxon>rosids</taxon>
        <taxon>fabids</taxon>
        <taxon>Fabales</taxon>
        <taxon>Fabaceae</taxon>
        <taxon>Papilionoideae</taxon>
        <taxon>50 kb inversion clade</taxon>
        <taxon>NPAAA clade</taxon>
        <taxon>indigoferoid/millettioid clade</taxon>
        <taxon>Phaseoleae</taxon>
        <taxon>Vigna</taxon>
    </lineage>
</organism>
<dbReference type="Proteomes" id="UP001374535">
    <property type="component" value="Chromosome 4"/>
</dbReference>